<feature type="region of interest" description="Disordered" evidence="1">
    <location>
        <begin position="312"/>
        <end position="334"/>
    </location>
</feature>
<evidence type="ECO:0000259" key="2">
    <source>
        <dbReference type="Pfam" id="PF01266"/>
    </source>
</evidence>
<gene>
    <name evidence="3" type="ORF">CHYS00102_LOCUS18956</name>
</gene>
<feature type="domain" description="FAD dependent oxidoreductase" evidence="2">
    <location>
        <begin position="98"/>
        <end position="293"/>
    </location>
</feature>
<dbReference type="PANTHER" id="PTHR13847">
    <property type="entry name" value="SARCOSINE DEHYDROGENASE-RELATED"/>
    <property type="match status" value="1"/>
</dbReference>
<dbReference type="PANTHER" id="PTHR13847:SF150">
    <property type="entry name" value="OXIDOREDUCTASE TDA3-RELATED"/>
    <property type="match status" value="1"/>
</dbReference>
<dbReference type="Pfam" id="PF01266">
    <property type="entry name" value="DAO"/>
    <property type="match status" value="1"/>
</dbReference>
<dbReference type="GO" id="GO:0005737">
    <property type="term" value="C:cytoplasm"/>
    <property type="evidence" value="ECO:0007669"/>
    <property type="project" value="TreeGrafter"/>
</dbReference>
<dbReference type="EMBL" id="HBFR01026334">
    <property type="protein sequence ID" value="CAD8891750.1"/>
    <property type="molecule type" value="Transcribed_RNA"/>
</dbReference>
<protein>
    <recommendedName>
        <fullName evidence="2">FAD dependent oxidoreductase domain-containing protein</fullName>
    </recommendedName>
</protein>
<evidence type="ECO:0000313" key="3">
    <source>
        <dbReference type="EMBL" id="CAD8891750.1"/>
    </source>
</evidence>
<dbReference type="Gene3D" id="3.50.50.60">
    <property type="entry name" value="FAD/NAD(P)-binding domain"/>
    <property type="match status" value="1"/>
</dbReference>
<sequence length="334" mass="35696">MYGDLCEKLGVGSYRRLPVLSVSPGKGGLNRARKSNLSQFLPEWLDGNVGPIQCMGTGDDTAQVTPKEFVEKMIASSDIDVVLGVGTGVSTDPTADDGRKITGVRYTGRSDGAEEILPCDTVVVSAGPWSCMVEEWFGGVISAPMEGVKSTSVVWKAPEDGAVDATALFCGEDDRFGTHLEVYPRPDGSIYLCGIGGSDYVQKGELMQGAYREQCDANESRVTAASKAFREMSASYKKSGELEKVQACMRPCPPDAKPYMGAIPGYEGAYVNAGHNCWGIAWAPACGKAMAELILEGSSSCVDLSPFDPSRFTPDRKKAGRGRKRGVTNVGEQW</sequence>
<dbReference type="AlphaFoldDB" id="A0A7S1BNB3"/>
<evidence type="ECO:0000256" key="1">
    <source>
        <dbReference type="SAM" id="MobiDB-lite"/>
    </source>
</evidence>
<dbReference type="InterPro" id="IPR036188">
    <property type="entry name" value="FAD/NAD-bd_sf"/>
</dbReference>
<accession>A0A7S1BNB3</accession>
<dbReference type="SUPFAM" id="SSF51905">
    <property type="entry name" value="FAD/NAD(P)-binding domain"/>
    <property type="match status" value="1"/>
</dbReference>
<reference evidence="3" key="1">
    <citation type="submission" date="2021-01" db="EMBL/GenBank/DDBJ databases">
        <authorList>
            <person name="Corre E."/>
            <person name="Pelletier E."/>
            <person name="Niang G."/>
            <person name="Scheremetjew M."/>
            <person name="Finn R."/>
            <person name="Kale V."/>
            <person name="Holt S."/>
            <person name="Cochrane G."/>
            <person name="Meng A."/>
            <person name="Brown T."/>
            <person name="Cohen L."/>
        </authorList>
    </citation>
    <scope>NUCLEOTIDE SEQUENCE</scope>
    <source>
        <strain evidence="3">308</strain>
    </source>
</reference>
<dbReference type="InterPro" id="IPR006076">
    <property type="entry name" value="FAD-dep_OxRdtase"/>
</dbReference>
<name>A0A7S1BNB3_9STRA</name>
<proteinExistence type="predicted"/>
<organism evidence="3">
    <name type="scientific">Corethron hystrix</name>
    <dbReference type="NCBI Taxonomy" id="216773"/>
    <lineage>
        <taxon>Eukaryota</taxon>
        <taxon>Sar</taxon>
        <taxon>Stramenopiles</taxon>
        <taxon>Ochrophyta</taxon>
        <taxon>Bacillariophyta</taxon>
        <taxon>Coscinodiscophyceae</taxon>
        <taxon>Corethrophycidae</taxon>
        <taxon>Corethrales</taxon>
        <taxon>Corethraceae</taxon>
        <taxon>Corethron</taxon>
    </lineage>
</organism>